<dbReference type="Pfam" id="PF01522">
    <property type="entry name" value="Polysacc_deac_1"/>
    <property type="match status" value="1"/>
</dbReference>
<evidence type="ECO:0000313" key="5">
    <source>
        <dbReference type="EMBL" id="MBL0886736.1"/>
    </source>
</evidence>
<evidence type="ECO:0000259" key="4">
    <source>
        <dbReference type="PROSITE" id="PS51677"/>
    </source>
</evidence>
<dbReference type="RefSeq" id="WP_201847002.1">
    <property type="nucleotide sequence ID" value="NZ_JABBYC010000015.1"/>
</dbReference>
<evidence type="ECO:0000256" key="2">
    <source>
        <dbReference type="ARBA" id="ARBA00022801"/>
    </source>
</evidence>
<gene>
    <name evidence="5" type="ORF">HGK34_10700</name>
</gene>
<evidence type="ECO:0000256" key="3">
    <source>
        <dbReference type="SAM" id="Phobius"/>
    </source>
</evidence>
<keyword evidence="6" id="KW-1185">Reference proteome</keyword>
<keyword evidence="1" id="KW-0479">Metal-binding</keyword>
<dbReference type="PROSITE" id="PS51677">
    <property type="entry name" value="NODB"/>
    <property type="match status" value="1"/>
</dbReference>
<dbReference type="InterPro" id="IPR050248">
    <property type="entry name" value="Polysacc_deacetylase_ArnD"/>
</dbReference>
<keyword evidence="3" id="KW-0812">Transmembrane</keyword>
<feature type="domain" description="NodB homology" evidence="4">
    <location>
        <begin position="280"/>
        <end position="456"/>
    </location>
</feature>
<name>A0ABS1LKI9_9MICO</name>
<protein>
    <submittedName>
        <fullName evidence="5">Polysaccharide deacetylase family protein</fullName>
    </submittedName>
</protein>
<dbReference type="EMBL" id="JABBYC010000015">
    <property type="protein sequence ID" value="MBL0886736.1"/>
    <property type="molecule type" value="Genomic_DNA"/>
</dbReference>
<evidence type="ECO:0000256" key="1">
    <source>
        <dbReference type="ARBA" id="ARBA00022723"/>
    </source>
</evidence>
<proteinExistence type="predicted"/>
<keyword evidence="3" id="KW-0472">Membrane</keyword>
<organism evidence="5 6">
    <name type="scientific">Myceligenerans indicum</name>
    <dbReference type="NCBI Taxonomy" id="2593663"/>
    <lineage>
        <taxon>Bacteria</taxon>
        <taxon>Bacillati</taxon>
        <taxon>Actinomycetota</taxon>
        <taxon>Actinomycetes</taxon>
        <taxon>Micrococcales</taxon>
        <taxon>Promicromonosporaceae</taxon>
        <taxon>Myceligenerans</taxon>
    </lineage>
</organism>
<dbReference type="Gene3D" id="3.20.20.370">
    <property type="entry name" value="Glycoside hydrolase/deacetylase"/>
    <property type="match status" value="1"/>
</dbReference>
<keyword evidence="2" id="KW-0378">Hydrolase</keyword>
<dbReference type="PANTHER" id="PTHR10587">
    <property type="entry name" value="GLYCOSYL TRANSFERASE-RELATED"/>
    <property type="match status" value="1"/>
</dbReference>
<evidence type="ECO:0000313" key="6">
    <source>
        <dbReference type="Proteomes" id="UP000675409"/>
    </source>
</evidence>
<dbReference type="SUPFAM" id="SSF88713">
    <property type="entry name" value="Glycoside hydrolase/deacetylase"/>
    <property type="match status" value="1"/>
</dbReference>
<keyword evidence="3" id="KW-1133">Transmembrane helix</keyword>
<dbReference type="InterPro" id="IPR011330">
    <property type="entry name" value="Glyco_hydro/deAcase_b/a-brl"/>
</dbReference>
<feature type="transmembrane region" description="Helical" evidence="3">
    <location>
        <begin position="20"/>
        <end position="40"/>
    </location>
</feature>
<dbReference type="InterPro" id="IPR002509">
    <property type="entry name" value="NODB_dom"/>
</dbReference>
<sequence>MSSSAGSAETPTPRRRPRWWWITAAVVLAIGAPAGVAGILEHRAWAKTVAAYDAEVARVTDEAERSRASAEDGYASGLDALNDAIDAGRRAYGDSKGQVADDEVRKPLASALDDAGHVRDTEVGYPVTTRTVDRVTRSNPFRRETLPEVDIEFVKGAVPAPADLDAAAADVTEARDAVTQARRKWAFGRLRSATTEGADALDSLRPQVGKESLKTLDDAVTEAEAALAAGTDALDPDRAVTLRHTLLDSTESLWAGRLARILTERRAAARADGIDCRTAKCVALTFDDGPVTDTRRLLRVLDREHAPATFFMAGDNVARQPDIARAVVDGGHLVANHSWDHPQLTKLDDVGVRDELLRTQAAITEATGFMPFLLRPPYGAVDDRVRTLATRVGLDVVLWTVDTDDWRTRDAARTRMRVRTEVRPGSIVLMHDIHPSSIDAVPGIVDDLRAAGYVLVTADLLVQ</sequence>
<dbReference type="CDD" id="cd10917">
    <property type="entry name" value="CE4_NodB_like_6s_7s"/>
    <property type="match status" value="1"/>
</dbReference>
<reference evidence="5 6" key="1">
    <citation type="journal article" date="2021" name="Arch. Microbiol.">
        <title>Myceligenerans indicum sp. nov., an actinobacterium isolated from mangrove sediment of Sundarbans, India.</title>
        <authorList>
            <person name="Asha K."/>
            <person name="Bhadury P."/>
        </authorList>
    </citation>
    <scope>NUCLEOTIDE SEQUENCE [LARGE SCALE GENOMIC DNA]</scope>
    <source>
        <strain evidence="5 6">I2</strain>
    </source>
</reference>
<comment type="caution">
    <text evidence="5">The sequence shown here is derived from an EMBL/GenBank/DDBJ whole genome shotgun (WGS) entry which is preliminary data.</text>
</comment>
<accession>A0ABS1LKI9</accession>
<dbReference type="PANTHER" id="PTHR10587:SF133">
    <property type="entry name" value="CHITIN DEACETYLASE 1-RELATED"/>
    <property type="match status" value="1"/>
</dbReference>
<dbReference type="Proteomes" id="UP000675409">
    <property type="component" value="Unassembled WGS sequence"/>
</dbReference>